<keyword evidence="3 6" id="KW-0238">DNA-binding</keyword>
<dbReference type="PROSITE" id="PS51152">
    <property type="entry name" value="NFYA_HAP2_2"/>
    <property type="match status" value="1"/>
</dbReference>
<dbReference type="Pfam" id="PF02045">
    <property type="entry name" value="CBFB_NFYA"/>
    <property type="match status" value="1"/>
</dbReference>
<organism evidence="7 8">
    <name type="scientific">Vairimorpha apis BRL 01</name>
    <dbReference type="NCBI Taxonomy" id="1037528"/>
    <lineage>
        <taxon>Eukaryota</taxon>
        <taxon>Fungi</taxon>
        <taxon>Fungi incertae sedis</taxon>
        <taxon>Microsporidia</taxon>
        <taxon>Nosematidae</taxon>
        <taxon>Vairimorpha</taxon>
    </lineage>
</organism>
<comment type="similarity">
    <text evidence="6">Belongs to the NFYA/HAP2 subunit family.</text>
</comment>
<evidence type="ECO:0000256" key="1">
    <source>
        <dbReference type="ARBA" id="ARBA00004123"/>
    </source>
</evidence>
<keyword evidence="5 6" id="KW-0539">Nucleus</keyword>
<protein>
    <recommendedName>
        <fullName evidence="6">Transcriptional activator HAP2</fullName>
    </recommendedName>
</protein>
<proteinExistence type="inferred from homology"/>
<evidence type="ECO:0000313" key="8">
    <source>
        <dbReference type="Proteomes" id="UP000053780"/>
    </source>
</evidence>
<dbReference type="HOGENOM" id="CLU_1835715_0_0_1"/>
<reference evidence="7 8" key="1">
    <citation type="journal article" date="2013" name="BMC Genomics">
        <title>Genome sequencing and comparative genomics of honey bee microsporidia, Nosema apis reveal novel insights into host-parasite interactions.</title>
        <authorList>
            <person name="Chen Yp."/>
            <person name="Pettis J.S."/>
            <person name="Zhao Y."/>
            <person name="Liu X."/>
            <person name="Tallon L.J."/>
            <person name="Sadzewicz L.D."/>
            <person name="Li R."/>
            <person name="Zheng H."/>
            <person name="Huang S."/>
            <person name="Zhang X."/>
            <person name="Hamilton M.C."/>
            <person name="Pernal S.F."/>
            <person name="Melathopoulos A.P."/>
            <person name="Yan X."/>
            <person name="Evans J.D."/>
        </authorList>
    </citation>
    <scope>NUCLEOTIDE SEQUENCE [LARGE SCALE GENOMIC DNA]</scope>
    <source>
        <strain evidence="7 8">BRL 01</strain>
    </source>
</reference>
<keyword evidence="8" id="KW-1185">Reference proteome</keyword>
<dbReference type="GO" id="GO:0003677">
    <property type="term" value="F:DNA binding"/>
    <property type="evidence" value="ECO:0007669"/>
    <property type="project" value="UniProtKB-KW"/>
</dbReference>
<keyword evidence="2 6" id="KW-0805">Transcription regulation</keyword>
<dbReference type="GO" id="GO:0005634">
    <property type="term" value="C:nucleus"/>
    <property type="evidence" value="ECO:0007669"/>
    <property type="project" value="UniProtKB-SubCell"/>
</dbReference>
<name>T0MFU7_9MICR</name>
<sequence length="126" mass="15303">MKHDDETENMEIFKKYKFNLRMPHINPTNQNFNVQDNKGYIDKNYDYGYGYYDEQSAQGTYINVKQLNCIQKRKMRREYLDTLMAEQKNNYLHESRHRHAMQRKRAPSGRFLTKEETLELNKKDGL</sequence>
<evidence type="ECO:0000256" key="2">
    <source>
        <dbReference type="ARBA" id="ARBA00023015"/>
    </source>
</evidence>
<dbReference type="VEuPathDB" id="MicrosporidiaDB:NAPIS_ORF00473"/>
<keyword evidence="4 6" id="KW-0804">Transcription</keyword>
<comment type="function">
    <text evidence="6">Component of the sequence-specific heterotrimeric transcription factor (NF-Y) which specifically recognizes a 5'-CCAAT-3' box motif found in the promoters of its target genes.</text>
</comment>
<dbReference type="Gene3D" id="6.10.250.2430">
    <property type="match status" value="1"/>
</dbReference>
<evidence type="ECO:0000256" key="4">
    <source>
        <dbReference type="ARBA" id="ARBA00023163"/>
    </source>
</evidence>
<evidence type="ECO:0000256" key="5">
    <source>
        <dbReference type="ARBA" id="ARBA00023242"/>
    </source>
</evidence>
<comment type="subcellular location">
    <subcellularLocation>
        <location evidence="1 6">Nucleus</location>
    </subcellularLocation>
</comment>
<evidence type="ECO:0000256" key="6">
    <source>
        <dbReference type="RuleBase" id="RU367155"/>
    </source>
</evidence>
<dbReference type="GO" id="GO:0003700">
    <property type="term" value="F:DNA-binding transcription factor activity"/>
    <property type="evidence" value="ECO:0007669"/>
    <property type="project" value="UniProtKB-UniRule"/>
</dbReference>
<accession>T0MFU7</accession>
<evidence type="ECO:0000313" key="7">
    <source>
        <dbReference type="EMBL" id="EQB61946.1"/>
    </source>
</evidence>
<dbReference type="EMBL" id="KE647058">
    <property type="protein sequence ID" value="EQB61946.1"/>
    <property type="molecule type" value="Genomic_DNA"/>
</dbReference>
<dbReference type="InterPro" id="IPR001289">
    <property type="entry name" value="NFYA"/>
</dbReference>
<gene>
    <name evidence="7" type="ORF">NAPIS_ORF00473</name>
</gene>
<dbReference type="OrthoDB" id="1097733at2759"/>
<comment type="subunit">
    <text evidence="6">Heterotrimer.</text>
</comment>
<dbReference type="AlphaFoldDB" id="T0MFU7"/>
<dbReference type="Proteomes" id="UP000053780">
    <property type="component" value="Unassembled WGS sequence"/>
</dbReference>
<dbReference type="PANTHER" id="PTHR12632">
    <property type="entry name" value="TRANSCRIPTION FACTOR NF-Y ALPHA-RELATED"/>
    <property type="match status" value="1"/>
</dbReference>
<evidence type="ECO:0000256" key="3">
    <source>
        <dbReference type="ARBA" id="ARBA00023125"/>
    </source>
</evidence>
<dbReference type="SMART" id="SM00521">
    <property type="entry name" value="CBF"/>
    <property type="match status" value="1"/>
</dbReference>